<name>A0A0F7RTG8_9BASI</name>
<protein>
    <submittedName>
        <fullName evidence="2">Uncharacterized protein</fullName>
    </submittedName>
</protein>
<reference evidence="3" key="3">
    <citation type="submission" date="2014-06" db="EMBL/GenBank/DDBJ databases">
        <authorList>
            <person name="Ju J."/>
            <person name="Zhang J."/>
        </authorList>
    </citation>
    <scope>NUCLEOTIDE SEQUENCE</scope>
    <source>
        <strain evidence="3">SscI8</strain>
    </source>
</reference>
<evidence type="ECO:0000313" key="4">
    <source>
        <dbReference type="Proteomes" id="UP000242770"/>
    </source>
</evidence>
<reference evidence="4" key="1">
    <citation type="submission" date="2014-06" db="EMBL/GenBank/DDBJ databases">
        <authorList>
            <person name="Berkman P.J."/>
        </authorList>
    </citation>
    <scope>NUCLEOTIDE SEQUENCE [LARGE SCALE GENOMIC DNA]</scope>
</reference>
<organism evidence="2 4">
    <name type="scientific">Sporisorium scitamineum</name>
    <dbReference type="NCBI Taxonomy" id="49012"/>
    <lineage>
        <taxon>Eukaryota</taxon>
        <taxon>Fungi</taxon>
        <taxon>Dikarya</taxon>
        <taxon>Basidiomycota</taxon>
        <taxon>Ustilaginomycotina</taxon>
        <taxon>Ustilaginomycetes</taxon>
        <taxon>Ustilaginales</taxon>
        <taxon>Ustilaginaceae</taxon>
        <taxon>Sporisorium</taxon>
    </lineage>
</organism>
<dbReference type="EMBL" id="LK056686">
    <property type="protein sequence ID" value="CDU25405.1"/>
    <property type="molecule type" value="Genomic_DNA"/>
</dbReference>
<dbReference type="Gene3D" id="3.90.1140.10">
    <property type="entry name" value="Cyclic phosphodiesterase"/>
    <property type="match status" value="1"/>
</dbReference>
<sequence>MHTTATTQTPTASNTTPDLVGVLVVLLKPSTTRDQQRFEDLQILRRRHDQAFDRWLPHITLVPPFTLSSSNAKGTSALEPGTVLEELAQLHAEKLSQIVKAAAETCSKHSNHQLLLDQVSTFPLRKYTNVHLRPAPTNFHDKRSPSSTSPPAGAHSSHRIVELQSELSDSLTPLLRATTKIARRRETFKPHVSVGQSTSVKAAWQLCRSAEMLLKQQGGPGLLCDVDRVQFMIKPKGFQGAYHVHKELHLSSNP</sequence>
<dbReference type="OrthoDB" id="10263155at2759"/>
<evidence type="ECO:0000313" key="2">
    <source>
        <dbReference type="EMBL" id="CDR99700.1"/>
    </source>
</evidence>
<reference evidence="2" key="2">
    <citation type="submission" date="2014-06" db="EMBL/GenBank/DDBJ databases">
        <authorList>
            <person name="Berkman J.Paul."/>
        </authorList>
    </citation>
    <scope>NUCLEOTIDE SEQUENCE [LARGE SCALE GENOMIC DNA]</scope>
</reference>
<dbReference type="EMBL" id="CCFA01001463">
    <property type="protein sequence ID" value="CDR99700.1"/>
    <property type="molecule type" value="Genomic_DNA"/>
</dbReference>
<dbReference type="PANTHER" id="PTHR37474:SF1">
    <property type="entry name" value="2'-5' RNA LIGASE FAMILY PROTEIN"/>
    <property type="match status" value="1"/>
</dbReference>
<feature type="region of interest" description="Disordered" evidence="1">
    <location>
        <begin position="134"/>
        <end position="158"/>
    </location>
</feature>
<dbReference type="PANTHER" id="PTHR37474">
    <property type="entry name" value="RNA LIGASE/CYCLIC NUCLEOTIDE PHOSPHODIESTERASE"/>
    <property type="match status" value="1"/>
</dbReference>
<gene>
    <name evidence="2" type="primary">SSCI27200.1</name>
    <name evidence="3" type="ORF">SPSC_05298</name>
</gene>
<proteinExistence type="predicted"/>
<dbReference type="AlphaFoldDB" id="A0A0F7RTG8"/>
<dbReference type="Proteomes" id="UP000242770">
    <property type="component" value="Unassembled WGS sequence"/>
</dbReference>
<accession>A0A0F7RTG8</accession>
<evidence type="ECO:0000313" key="3">
    <source>
        <dbReference type="EMBL" id="CDU25405.1"/>
    </source>
</evidence>
<dbReference type="Pfam" id="PF13563">
    <property type="entry name" value="2_5_RNA_ligase2"/>
    <property type="match status" value="1"/>
</dbReference>
<evidence type="ECO:0000256" key="1">
    <source>
        <dbReference type="SAM" id="MobiDB-lite"/>
    </source>
</evidence>
<keyword evidence="4" id="KW-1185">Reference proteome</keyword>